<accession>A0A0C1R2H1</accession>
<evidence type="ECO:0000256" key="7">
    <source>
        <dbReference type="ARBA" id="ARBA00023065"/>
    </source>
</evidence>
<dbReference type="InterPro" id="IPR035906">
    <property type="entry name" value="MetI-like_sf"/>
</dbReference>
<evidence type="ECO:0000256" key="13">
    <source>
        <dbReference type="RuleBase" id="RU363032"/>
    </source>
</evidence>
<evidence type="ECO:0000313" key="16">
    <source>
        <dbReference type="Proteomes" id="UP000031366"/>
    </source>
</evidence>
<dbReference type="OrthoDB" id="9773221at2"/>
<dbReference type="Proteomes" id="UP000031366">
    <property type="component" value="Unassembled WGS sequence"/>
</dbReference>
<dbReference type="CDD" id="cd06261">
    <property type="entry name" value="TM_PBP2"/>
    <property type="match status" value="1"/>
</dbReference>
<feature type="transmembrane region" description="Helical" evidence="13">
    <location>
        <begin position="9"/>
        <end position="29"/>
    </location>
</feature>
<dbReference type="PANTHER" id="PTHR43163:SF6">
    <property type="entry name" value="DIPEPTIDE TRANSPORT SYSTEM PERMEASE PROTEIN DPPB-RELATED"/>
    <property type="match status" value="1"/>
</dbReference>
<dbReference type="Gene3D" id="1.10.3720.10">
    <property type="entry name" value="MetI-like"/>
    <property type="match status" value="1"/>
</dbReference>
<proteinExistence type="inferred from homology"/>
<evidence type="ECO:0000256" key="3">
    <source>
        <dbReference type="ARBA" id="ARBA00022475"/>
    </source>
</evidence>
<name>A0A0C1R2H1_9CLOT</name>
<dbReference type="PANTHER" id="PTHR43163">
    <property type="entry name" value="DIPEPTIDE TRANSPORT SYSTEM PERMEASE PROTEIN DPPB-RELATED"/>
    <property type="match status" value="1"/>
</dbReference>
<feature type="transmembrane region" description="Helical" evidence="13">
    <location>
        <begin position="170"/>
        <end position="189"/>
    </location>
</feature>
<keyword evidence="8" id="KW-0921">Nickel transport</keyword>
<dbReference type="PROSITE" id="PS50928">
    <property type="entry name" value="ABC_TM1"/>
    <property type="match status" value="1"/>
</dbReference>
<keyword evidence="9 13" id="KW-0472">Membrane</keyword>
<keyword evidence="3" id="KW-1003">Cell membrane</keyword>
<reference evidence="15 16" key="1">
    <citation type="journal article" date="2015" name="Infect. Genet. Evol.">
        <title>Genomic sequences of six botulinum neurotoxin-producing strains representing three clostridial species illustrate the mobility and diversity of botulinum neurotoxin genes.</title>
        <authorList>
            <person name="Smith T.J."/>
            <person name="Hill K.K."/>
            <person name="Xie G."/>
            <person name="Foley B.T."/>
            <person name="Williamson C.H."/>
            <person name="Foster J.T."/>
            <person name="Johnson S.L."/>
            <person name="Chertkov O."/>
            <person name="Teshima H."/>
            <person name="Gibbons H.S."/>
            <person name="Johnsky L.A."/>
            <person name="Karavis M.A."/>
            <person name="Smith L.A."/>
        </authorList>
    </citation>
    <scope>NUCLEOTIDE SEQUENCE [LARGE SCALE GENOMIC DNA]</scope>
    <source>
        <strain evidence="15 16">CDC 2741</strain>
    </source>
</reference>
<keyword evidence="5 13" id="KW-0812">Transmembrane</keyword>
<gene>
    <name evidence="15" type="ORF">U732_438</name>
</gene>
<keyword evidence="4" id="KW-0533">Nickel</keyword>
<organism evidence="15 16">
    <name type="scientific">Clostridium argentinense CDC 2741</name>
    <dbReference type="NCBI Taxonomy" id="1418104"/>
    <lineage>
        <taxon>Bacteria</taxon>
        <taxon>Bacillati</taxon>
        <taxon>Bacillota</taxon>
        <taxon>Clostridia</taxon>
        <taxon>Eubacteriales</taxon>
        <taxon>Clostridiaceae</taxon>
        <taxon>Clostridium</taxon>
    </lineage>
</organism>
<protein>
    <recommendedName>
        <fullName evidence="12">Nickel import system permease protein NikB</fullName>
    </recommendedName>
</protein>
<feature type="transmembrane region" description="Helical" evidence="13">
    <location>
        <begin position="228"/>
        <end position="254"/>
    </location>
</feature>
<sequence>MLKYVVRRIALLIPVILGVTFIVFTLMYITPGDPAKIILGEMATEEAVLQLREEMKLDDPFLVQYGRYMKNLIFHQDIGRSYVTKRPVLQEIKAVFPATFKLASLSIVVGVVVGIPIGILSCIKQYSLFDTIAMIGALIGISMPVFWLGLLLILLFSVKLGWLPASGFSSFKHMILPSLALGAQSVAVITRMTRSSMLEVIRQDYIRTAKAKGQKEGKVILRHALKNALIPIITVIGLQFGGLLGGALLTESIFSIPGVGRLMVESIKMRDFPVVQGGVLFIAITFSIVNLCVDLLYAYVDPRIKSQYS</sequence>
<comment type="subcellular location">
    <subcellularLocation>
        <location evidence="1 13">Cell membrane</location>
        <topology evidence="1 13">Multi-pass membrane protein</topology>
    </subcellularLocation>
</comment>
<dbReference type="GO" id="GO:0005886">
    <property type="term" value="C:plasma membrane"/>
    <property type="evidence" value="ECO:0007669"/>
    <property type="project" value="UniProtKB-SubCell"/>
</dbReference>
<keyword evidence="7" id="KW-0406">Ion transport</keyword>
<feature type="domain" description="ABC transmembrane type-1" evidence="14">
    <location>
        <begin position="96"/>
        <end position="297"/>
    </location>
</feature>
<feature type="transmembrane region" description="Helical" evidence="13">
    <location>
        <begin position="102"/>
        <end position="123"/>
    </location>
</feature>
<keyword evidence="16" id="KW-1185">Reference proteome</keyword>
<keyword evidence="6 13" id="KW-1133">Transmembrane helix</keyword>
<evidence type="ECO:0000256" key="1">
    <source>
        <dbReference type="ARBA" id="ARBA00004651"/>
    </source>
</evidence>
<keyword evidence="2 13" id="KW-0813">Transport</keyword>
<dbReference type="RefSeq" id="WP_039636296.1">
    <property type="nucleotide sequence ID" value="NZ_AYSO01000020.1"/>
</dbReference>
<evidence type="ECO:0000256" key="9">
    <source>
        <dbReference type="ARBA" id="ARBA00023136"/>
    </source>
</evidence>
<evidence type="ECO:0000256" key="4">
    <source>
        <dbReference type="ARBA" id="ARBA00022596"/>
    </source>
</evidence>
<evidence type="ECO:0000313" key="15">
    <source>
        <dbReference type="EMBL" id="KIE44651.1"/>
    </source>
</evidence>
<evidence type="ECO:0000256" key="11">
    <source>
        <dbReference type="ARBA" id="ARBA00038669"/>
    </source>
</evidence>
<evidence type="ECO:0000256" key="8">
    <source>
        <dbReference type="ARBA" id="ARBA00023112"/>
    </source>
</evidence>
<feature type="transmembrane region" description="Helical" evidence="13">
    <location>
        <begin position="135"/>
        <end position="158"/>
    </location>
</feature>
<evidence type="ECO:0000256" key="6">
    <source>
        <dbReference type="ARBA" id="ARBA00022989"/>
    </source>
</evidence>
<comment type="subunit">
    <text evidence="11">The complex is composed of two ATP-binding proteins (NikD and NikE), two transmembrane proteins (NikB and NikC) and a solute-binding protein (NikA).</text>
</comment>
<dbReference type="InterPro" id="IPR045621">
    <property type="entry name" value="BPD_transp_1_N"/>
</dbReference>
<dbReference type="SUPFAM" id="SSF161098">
    <property type="entry name" value="MetI-like"/>
    <property type="match status" value="1"/>
</dbReference>
<comment type="caution">
    <text evidence="15">The sequence shown here is derived from an EMBL/GenBank/DDBJ whole genome shotgun (WGS) entry which is preliminary data.</text>
</comment>
<evidence type="ECO:0000259" key="14">
    <source>
        <dbReference type="PROSITE" id="PS50928"/>
    </source>
</evidence>
<dbReference type="GO" id="GO:0015099">
    <property type="term" value="F:nickel cation transmembrane transporter activity"/>
    <property type="evidence" value="ECO:0007669"/>
    <property type="project" value="InterPro"/>
</dbReference>
<evidence type="ECO:0000256" key="12">
    <source>
        <dbReference type="ARBA" id="ARBA00044774"/>
    </source>
</evidence>
<dbReference type="InterPro" id="IPR000515">
    <property type="entry name" value="MetI-like"/>
</dbReference>
<dbReference type="NCBIfam" id="NF045470">
    <property type="entry name" value="Opp2B"/>
    <property type="match status" value="1"/>
</dbReference>
<dbReference type="STRING" id="29341.RSJ17_04980"/>
<feature type="transmembrane region" description="Helical" evidence="13">
    <location>
        <begin position="274"/>
        <end position="300"/>
    </location>
</feature>
<evidence type="ECO:0000256" key="5">
    <source>
        <dbReference type="ARBA" id="ARBA00022692"/>
    </source>
</evidence>
<dbReference type="AlphaFoldDB" id="A0A0C1R2H1"/>
<comment type="similarity">
    <text evidence="10">Belongs to the binding-protein-dependent transport system permease family. OppBC subfamily.</text>
</comment>
<dbReference type="InterPro" id="IPR050045">
    <property type="entry name" value="Opp2B"/>
</dbReference>
<dbReference type="EMBL" id="AYSO01000020">
    <property type="protein sequence ID" value="KIE44651.1"/>
    <property type="molecule type" value="Genomic_DNA"/>
</dbReference>
<dbReference type="Pfam" id="PF00528">
    <property type="entry name" value="BPD_transp_1"/>
    <property type="match status" value="1"/>
</dbReference>
<dbReference type="Pfam" id="PF19300">
    <property type="entry name" value="BPD_transp_1_N"/>
    <property type="match status" value="1"/>
</dbReference>
<evidence type="ECO:0000256" key="10">
    <source>
        <dbReference type="ARBA" id="ARBA00024202"/>
    </source>
</evidence>
<evidence type="ECO:0000256" key="2">
    <source>
        <dbReference type="ARBA" id="ARBA00022448"/>
    </source>
</evidence>